<protein>
    <submittedName>
        <fullName evidence="3">Cyclic nucleotide-binding domain-containing protein</fullName>
    </submittedName>
</protein>
<dbReference type="SMART" id="SM00100">
    <property type="entry name" value="cNMP"/>
    <property type="match status" value="1"/>
</dbReference>
<dbReference type="PROSITE" id="PS50042">
    <property type="entry name" value="CNMP_BINDING_3"/>
    <property type="match status" value="1"/>
</dbReference>
<evidence type="ECO:0000259" key="2">
    <source>
        <dbReference type="PROSITE" id="PS50042"/>
    </source>
</evidence>
<name>A0A975BXV5_9BACT</name>
<organism evidence="3 4">
    <name type="scientific">Desulfonema magnum</name>
    <dbReference type="NCBI Taxonomy" id="45655"/>
    <lineage>
        <taxon>Bacteria</taxon>
        <taxon>Pseudomonadati</taxon>
        <taxon>Thermodesulfobacteriota</taxon>
        <taxon>Desulfobacteria</taxon>
        <taxon>Desulfobacterales</taxon>
        <taxon>Desulfococcaceae</taxon>
        <taxon>Desulfonema</taxon>
    </lineage>
</organism>
<dbReference type="GO" id="GO:0005221">
    <property type="term" value="F:intracellularly cyclic nucleotide-activated monoatomic cation channel activity"/>
    <property type="evidence" value="ECO:0007669"/>
    <property type="project" value="InterPro"/>
</dbReference>
<sequence length="137" mass="14931">MPDPVPSFSVCRILKSLDIFSEISEEDLNALVSAAQAIELENGERVLAAGDICKSMYVVTEGRLSVCDGDTELTLLEKGSVFRKLAVLANEPCPYDITSVGETCLLRLDQKPLYDFMADHPQAARGVIRSLCHALNS</sequence>
<dbReference type="Gene3D" id="2.60.120.10">
    <property type="entry name" value="Jelly Rolls"/>
    <property type="match status" value="1"/>
</dbReference>
<keyword evidence="4" id="KW-1185">Reference proteome</keyword>
<accession>A0A975BXV5</accession>
<keyword evidence="1" id="KW-0407">Ion channel</keyword>
<dbReference type="InterPro" id="IPR050866">
    <property type="entry name" value="CNG_cation_channel"/>
</dbReference>
<evidence type="ECO:0000313" key="3">
    <source>
        <dbReference type="EMBL" id="QTA93159.1"/>
    </source>
</evidence>
<dbReference type="Pfam" id="PF00027">
    <property type="entry name" value="cNMP_binding"/>
    <property type="match status" value="1"/>
</dbReference>
<dbReference type="KEGG" id="dmm:dnm_092560"/>
<proteinExistence type="predicted"/>
<dbReference type="SUPFAM" id="SSF51206">
    <property type="entry name" value="cAMP-binding domain-like"/>
    <property type="match status" value="1"/>
</dbReference>
<dbReference type="PANTHER" id="PTHR45638:SF11">
    <property type="entry name" value="CYCLIC NUCLEOTIDE-GATED CATION CHANNEL SUBUNIT A"/>
    <property type="match status" value="1"/>
</dbReference>
<evidence type="ECO:0000313" key="4">
    <source>
        <dbReference type="Proteomes" id="UP000663722"/>
    </source>
</evidence>
<dbReference type="InterPro" id="IPR018490">
    <property type="entry name" value="cNMP-bd_dom_sf"/>
</dbReference>
<dbReference type="Proteomes" id="UP000663722">
    <property type="component" value="Chromosome"/>
</dbReference>
<evidence type="ECO:0000256" key="1">
    <source>
        <dbReference type="ARBA" id="ARBA00023286"/>
    </source>
</evidence>
<gene>
    <name evidence="3" type="ORF">dnm_092560</name>
</gene>
<keyword evidence="1" id="KW-0813">Transport</keyword>
<dbReference type="RefSeq" id="WP_207680222.1">
    <property type="nucleotide sequence ID" value="NZ_CP061800.1"/>
</dbReference>
<reference evidence="3" key="1">
    <citation type="journal article" date="2021" name="Microb. Physiol.">
        <title>Proteogenomic Insights into the Physiology of Marine, Sulfate-Reducing, Filamentous Desulfonema limicola and Desulfonema magnum.</title>
        <authorList>
            <person name="Schnaars V."/>
            <person name="Wohlbrand L."/>
            <person name="Scheve S."/>
            <person name="Hinrichs C."/>
            <person name="Reinhardt R."/>
            <person name="Rabus R."/>
        </authorList>
    </citation>
    <scope>NUCLEOTIDE SEQUENCE</scope>
    <source>
        <strain evidence="3">4be13</strain>
    </source>
</reference>
<dbReference type="InterPro" id="IPR014710">
    <property type="entry name" value="RmlC-like_jellyroll"/>
</dbReference>
<dbReference type="AlphaFoldDB" id="A0A975BXV5"/>
<dbReference type="PANTHER" id="PTHR45638">
    <property type="entry name" value="CYCLIC NUCLEOTIDE-GATED CATION CHANNEL SUBUNIT A"/>
    <property type="match status" value="1"/>
</dbReference>
<dbReference type="InterPro" id="IPR000595">
    <property type="entry name" value="cNMP-bd_dom"/>
</dbReference>
<dbReference type="EMBL" id="CP061800">
    <property type="protein sequence ID" value="QTA93159.1"/>
    <property type="molecule type" value="Genomic_DNA"/>
</dbReference>
<keyword evidence="1" id="KW-0406">Ion transport</keyword>
<dbReference type="CDD" id="cd00038">
    <property type="entry name" value="CAP_ED"/>
    <property type="match status" value="1"/>
</dbReference>
<feature type="domain" description="Cyclic nucleotide-binding" evidence="2">
    <location>
        <begin position="19"/>
        <end position="134"/>
    </location>
</feature>
<dbReference type="GO" id="GO:0044877">
    <property type="term" value="F:protein-containing complex binding"/>
    <property type="evidence" value="ECO:0007669"/>
    <property type="project" value="TreeGrafter"/>
</dbReference>
<keyword evidence="1" id="KW-1071">Ligand-gated ion channel</keyword>